<organism evidence="1 2">
    <name type="scientific">Trifolium medium</name>
    <dbReference type="NCBI Taxonomy" id="97028"/>
    <lineage>
        <taxon>Eukaryota</taxon>
        <taxon>Viridiplantae</taxon>
        <taxon>Streptophyta</taxon>
        <taxon>Embryophyta</taxon>
        <taxon>Tracheophyta</taxon>
        <taxon>Spermatophyta</taxon>
        <taxon>Magnoliopsida</taxon>
        <taxon>eudicotyledons</taxon>
        <taxon>Gunneridae</taxon>
        <taxon>Pentapetalae</taxon>
        <taxon>rosids</taxon>
        <taxon>fabids</taxon>
        <taxon>Fabales</taxon>
        <taxon>Fabaceae</taxon>
        <taxon>Papilionoideae</taxon>
        <taxon>50 kb inversion clade</taxon>
        <taxon>NPAAA clade</taxon>
        <taxon>Hologalegina</taxon>
        <taxon>IRL clade</taxon>
        <taxon>Trifolieae</taxon>
        <taxon>Trifolium</taxon>
    </lineage>
</organism>
<dbReference type="AlphaFoldDB" id="A0A392PXQ1"/>
<protein>
    <submittedName>
        <fullName evidence="1">Uncharacterized protein</fullName>
    </submittedName>
</protein>
<reference evidence="1 2" key="1">
    <citation type="journal article" date="2018" name="Front. Plant Sci.">
        <title>Red Clover (Trifolium pratense) and Zigzag Clover (T. medium) - A Picture of Genomic Similarities and Differences.</title>
        <authorList>
            <person name="Dluhosova J."/>
            <person name="Istvanek J."/>
            <person name="Nedelnik J."/>
            <person name="Repkova J."/>
        </authorList>
    </citation>
    <scope>NUCLEOTIDE SEQUENCE [LARGE SCALE GENOMIC DNA]</scope>
    <source>
        <strain evidence="2">cv. 10/8</strain>
        <tissue evidence="1">Leaf</tissue>
    </source>
</reference>
<name>A0A392PXQ1_9FABA</name>
<sequence length="53" mass="5626">MFSTLVEEMNTINGGGDLQVKIPMAPSERCPVLLLMGGGMGAGKYTVLKDILK</sequence>
<evidence type="ECO:0000313" key="1">
    <source>
        <dbReference type="EMBL" id="MCI16086.1"/>
    </source>
</evidence>
<dbReference type="Proteomes" id="UP000265520">
    <property type="component" value="Unassembled WGS sequence"/>
</dbReference>
<comment type="caution">
    <text evidence="1">The sequence shown here is derived from an EMBL/GenBank/DDBJ whole genome shotgun (WGS) entry which is preliminary data.</text>
</comment>
<accession>A0A392PXQ1</accession>
<dbReference type="PANTHER" id="PTHR31153">
    <property type="entry name" value="CALMODULIN CALCIUM-DEPENDENT NAD KINASE"/>
    <property type="match status" value="1"/>
</dbReference>
<dbReference type="InterPro" id="IPR044802">
    <property type="entry name" value="NADKc-like"/>
</dbReference>
<evidence type="ECO:0000313" key="2">
    <source>
        <dbReference type="Proteomes" id="UP000265520"/>
    </source>
</evidence>
<proteinExistence type="predicted"/>
<dbReference type="EMBL" id="LXQA010099350">
    <property type="protein sequence ID" value="MCI16086.1"/>
    <property type="molecule type" value="Genomic_DNA"/>
</dbReference>
<keyword evidence="2" id="KW-1185">Reference proteome</keyword>
<feature type="non-terminal residue" evidence="1">
    <location>
        <position position="53"/>
    </location>
</feature>
<dbReference type="PANTHER" id="PTHR31153:SF1">
    <property type="entry name" value="CALMODULIN CALCIUM-DEPENDENT NAD KINASE"/>
    <property type="match status" value="1"/>
</dbReference>
<gene>
    <name evidence="1" type="ORF">A2U01_0037227</name>
</gene>